<feature type="signal peptide" evidence="1">
    <location>
        <begin position="1"/>
        <end position="23"/>
    </location>
</feature>
<keyword evidence="1" id="KW-0732">Signal</keyword>
<dbReference type="Pfam" id="PF07589">
    <property type="entry name" value="PEP-CTERM"/>
    <property type="match status" value="1"/>
</dbReference>
<sequence>MINKAIIVGMLGLTTICATPAAAVSIMDPTDDFIPSYTAGPRFADLDVTGFSVNYDSMSQFFTLGATFAGDIDPQTAGLYIFGVNTGTGIARPFASIGQPDVIFNQAIVIQKNGTGSVGPNALDPAGISIAGNMLTARVPLALLPSTGFGPTQYGFNLWPRNGVGNVNQITDFAPENATVSIGAVPEPATWLMMLVGFGGVGFSLRRRIGKVVTGTVYA</sequence>
<accession>A0A2T4YND4</accession>
<dbReference type="InterPro" id="IPR013424">
    <property type="entry name" value="Ice-binding_C"/>
</dbReference>
<feature type="domain" description="Ice-binding protein C-terminal" evidence="2">
    <location>
        <begin position="184"/>
        <end position="208"/>
    </location>
</feature>
<dbReference type="EMBL" id="PZZN01000003">
    <property type="protein sequence ID" value="PTM44932.1"/>
    <property type="molecule type" value="Genomic_DNA"/>
</dbReference>
<proteinExistence type="predicted"/>
<dbReference type="NCBIfam" id="TIGR02595">
    <property type="entry name" value="PEP_CTERM"/>
    <property type="match status" value="1"/>
</dbReference>
<name>A0A2T4YND4_9SPHN</name>
<reference evidence="3 4" key="1">
    <citation type="submission" date="2018-04" db="EMBL/GenBank/DDBJ databases">
        <title>Genomic Encyclopedia of Type Strains, Phase III (KMG-III): the genomes of soil and plant-associated and newly described type strains.</title>
        <authorList>
            <person name="Whitman W."/>
        </authorList>
    </citation>
    <scope>NUCLEOTIDE SEQUENCE [LARGE SCALE GENOMIC DNA]</scope>
    <source>
        <strain evidence="3 4">NW12</strain>
    </source>
</reference>
<dbReference type="NCBIfam" id="NF035944">
    <property type="entry name" value="PEPxxWA-CTERM"/>
    <property type="match status" value="1"/>
</dbReference>
<comment type="caution">
    <text evidence="3">The sequence shown here is derived from an EMBL/GenBank/DDBJ whole genome shotgun (WGS) entry which is preliminary data.</text>
</comment>
<dbReference type="RefSeq" id="WP_244180766.1">
    <property type="nucleotide sequence ID" value="NZ_PZZN01000003.1"/>
</dbReference>
<dbReference type="Proteomes" id="UP000240996">
    <property type="component" value="Unassembled WGS sequence"/>
</dbReference>
<feature type="chain" id="PRO_5015650630" evidence="1">
    <location>
        <begin position="24"/>
        <end position="219"/>
    </location>
</feature>
<evidence type="ECO:0000313" key="3">
    <source>
        <dbReference type="EMBL" id="PTM44932.1"/>
    </source>
</evidence>
<evidence type="ECO:0000256" key="1">
    <source>
        <dbReference type="SAM" id="SignalP"/>
    </source>
</evidence>
<dbReference type="AlphaFoldDB" id="A0A2T4YND4"/>
<evidence type="ECO:0000313" key="4">
    <source>
        <dbReference type="Proteomes" id="UP000240996"/>
    </source>
</evidence>
<keyword evidence="4" id="KW-1185">Reference proteome</keyword>
<protein>
    <submittedName>
        <fullName evidence="3">Putative secreted protein with PEP-CTERM sorting signal</fullName>
    </submittedName>
</protein>
<evidence type="ECO:0000259" key="2">
    <source>
        <dbReference type="Pfam" id="PF07589"/>
    </source>
</evidence>
<organism evidence="3 4">
    <name type="scientific">Sphingomonas aerolata</name>
    <dbReference type="NCBI Taxonomy" id="185951"/>
    <lineage>
        <taxon>Bacteria</taxon>
        <taxon>Pseudomonadati</taxon>
        <taxon>Pseudomonadota</taxon>
        <taxon>Alphaproteobacteria</taxon>
        <taxon>Sphingomonadales</taxon>
        <taxon>Sphingomonadaceae</taxon>
        <taxon>Sphingomonas</taxon>
    </lineage>
</organism>
<gene>
    <name evidence="3" type="ORF">C8J24_3149</name>
</gene>